<feature type="non-terminal residue" evidence="4">
    <location>
        <position position="138"/>
    </location>
</feature>
<organism evidence="4 5">
    <name type="scientific">Rhynochetos jubatus</name>
    <name type="common">kagu</name>
    <dbReference type="NCBI Taxonomy" id="54386"/>
    <lineage>
        <taxon>Eukaryota</taxon>
        <taxon>Metazoa</taxon>
        <taxon>Chordata</taxon>
        <taxon>Craniata</taxon>
        <taxon>Vertebrata</taxon>
        <taxon>Euteleostomi</taxon>
        <taxon>Archelosauria</taxon>
        <taxon>Archosauria</taxon>
        <taxon>Dinosauria</taxon>
        <taxon>Saurischia</taxon>
        <taxon>Theropoda</taxon>
        <taxon>Coelurosauria</taxon>
        <taxon>Aves</taxon>
        <taxon>Neognathae</taxon>
        <taxon>Neoaves</taxon>
        <taxon>Phaethontimorphae</taxon>
        <taxon>Eurypygiformes</taxon>
        <taxon>Rhynochetidae</taxon>
        <taxon>Rhynochetos</taxon>
    </lineage>
</organism>
<dbReference type="EMBL" id="VZRY01000226">
    <property type="protein sequence ID" value="NWW84072.1"/>
    <property type="molecule type" value="Genomic_DNA"/>
</dbReference>
<keyword evidence="5" id="KW-1185">Reference proteome</keyword>
<evidence type="ECO:0000313" key="5">
    <source>
        <dbReference type="Proteomes" id="UP000570016"/>
    </source>
</evidence>
<keyword evidence="1" id="KW-1015">Disulfide bond</keyword>
<dbReference type="InterPro" id="IPR007084">
    <property type="entry name" value="BRICHOS_dom"/>
</dbReference>
<evidence type="ECO:0000256" key="2">
    <source>
        <dbReference type="SAM" id="MobiDB-lite"/>
    </source>
</evidence>
<dbReference type="PROSITE" id="PS50869">
    <property type="entry name" value="BRICHOS"/>
    <property type="match status" value="1"/>
</dbReference>
<dbReference type="Proteomes" id="UP000570016">
    <property type="component" value="Unassembled WGS sequence"/>
</dbReference>
<dbReference type="OrthoDB" id="8674753at2759"/>
<dbReference type="Pfam" id="PF04089">
    <property type="entry name" value="BRICHOS"/>
    <property type="match status" value="1"/>
</dbReference>
<dbReference type="SMART" id="SM01039">
    <property type="entry name" value="BRICHOS"/>
    <property type="match status" value="1"/>
</dbReference>
<comment type="caution">
    <text evidence="4">The sequence shown here is derived from an EMBL/GenBank/DDBJ whole genome shotgun (WGS) entry which is preliminary data.</text>
</comment>
<proteinExistence type="predicted"/>
<sequence length="138" mass="15901">NQNNKKSFKGHHGENSHHSLTNTGVSTHLKDGSETWKTVWDTKTGYIATKVFSKNTCIIAKMDKRFLLDKRFPAPPQRHKKPRPHRLPPREYRFMISRSGLHSLHPYGRRIQALCRGIPSYLAYPAAGEYTGLYTKIK</sequence>
<dbReference type="AlphaFoldDB" id="A0A7K6RDJ0"/>
<accession>A0A7K6RDJ0</accession>
<feature type="non-terminal residue" evidence="4">
    <location>
        <position position="1"/>
    </location>
</feature>
<name>A0A7K6RDJ0_9AVES</name>
<evidence type="ECO:0000259" key="3">
    <source>
        <dbReference type="PROSITE" id="PS50869"/>
    </source>
</evidence>
<evidence type="ECO:0000313" key="4">
    <source>
        <dbReference type="EMBL" id="NWW84072.1"/>
    </source>
</evidence>
<dbReference type="Gene3D" id="3.30.390.150">
    <property type="match status" value="1"/>
</dbReference>
<evidence type="ECO:0000256" key="1">
    <source>
        <dbReference type="ARBA" id="ARBA00023157"/>
    </source>
</evidence>
<feature type="region of interest" description="Disordered" evidence="2">
    <location>
        <begin position="1"/>
        <end position="28"/>
    </location>
</feature>
<dbReference type="PANTHER" id="PTHR16483">
    <property type="entry name" value="GASTROKINE 1"/>
    <property type="match status" value="1"/>
</dbReference>
<dbReference type="InterPro" id="IPR051772">
    <property type="entry name" value="Gastrokine"/>
</dbReference>
<reference evidence="4 5" key="1">
    <citation type="submission" date="2019-09" db="EMBL/GenBank/DDBJ databases">
        <title>Bird 10,000 Genomes (B10K) Project - Family phase.</title>
        <authorList>
            <person name="Zhang G."/>
        </authorList>
    </citation>
    <scope>NUCLEOTIDE SEQUENCE [LARGE SCALE GENOMIC DNA]</scope>
    <source>
        <strain evidence="4">B10K-DU-029-58</strain>
        <tissue evidence="4">Muscle</tissue>
    </source>
</reference>
<protein>
    <submittedName>
        <fullName evidence="4">GKN1 protein</fullName>
    </submittedName>
</protein>
<gene>
    <name evidence="4" type="primary">Gkn1</name>
    <name evidence="4" type="ORF">RHYJUB_R14793</name>
</gene>
<feature type="domain" description="BRICHOS" evidence="3">
    <location>
        <begin position="30"/>
        <end position="123"/>
    </location>
</feature>
<feature type="compositionally biased region" description="Basic residues" evidence="2">
    <location>
        <begin position="1"/>
        <end position="10"/>
    </location>
</feature>